<reference evidence="1 2" key="1">
    <citation type="submission" date="2019-03" db="EMBL/GenBank/DDBJ databases">
        <title>Genomic Encyclopedia of Archaeal and Bacterial Type Strains, Phase II (KMG-II): from individual species to whole genera.</title>
        <authorList>
            <person name="Goeker M."/>
        </authorList>
    </citation>
    <scope>NUCLEOTIDE SEQUENCE [LARGE SCALE GENOMIC DNA]</scope>
    <source>
        <strain evidence="1 2">DSM 15594</strain>
    </source>
</reference>
<evidence type="ECO:0000313" key="2">
    <source>
        <dbReference type="Proteomes" id="UP000295058"/>
    </source>
</evidence>
<comment type="caution">
    <text evidence="1">The sequence shown here is derived from an EMBL/GenBank/DDBJ whole genome shotgun (WGS) entry which is preliminary data.</text>
</comment>
<dbReference type="EMBL" id="SODO01000001">
    <property type="protein sequence ID" value="TDW62354.1"/>
    <property type="molecule type" value="Genomic_DNA"/>
</dbReference>
<gene>
    <name evidence="1" type="ORF">LY04_00418</name>
</gene>
<accession>A0ABY2F3D1</accession>
<dbReference type="Pfam" id="PF11207">
    <property type="entry name" value="DUF2989"/>
    <property type="match status" value="1"/>
</dbReference>
<sequence>MDRGYDYQTGAEHQKTEMRTKTLLFLLTGTFLLTGCERDRNNGLCSRFPQFCADLHTDSWCSKERDKLVEARYENAERPGDASRYLIMSALDSYQRCLEPLLDMQYTKRHERKNTKVETIIDIDAELARLEGSTASSDYPYLQLWRWEHHGDRMARRDFIAQAARPEMQQPDLQQALAGFLLHQDPPAAERALQRSLELTPAGIRPNSDLLASLTSLYISQRRYEEAWVWSRVLNEFYDDDMTNWNKMEPYARFSEQQQQAMIERAEMLKEQLHQGRYQAASGH</sequence>
<evidence type="ECO:0008006" key="3">
    <source>
        <dbReference type="Google" id="ProtNLM"/>
    </source>
</evidence>
<keyword evidence="2" id="KW-1185">Reference proteome</keyword>
<proteinExistence type="predicted"/>
<organism evidence="1 2">
    <name type="scientific">Oceanimonas baumannii</name>
    <dbReference type="NCBI Taxonomy" id="129578"/>
    <lineage>
        <taxon>Bacteria</taxon>
        <taxon>Pseudomonadati</taxon>
        <taxon>Pseudomonadota</taxon>
        <taxon>Gammaproteobacteria</taxon>
        <taxon>Aeromonadales</taxon>
        <taxon>Aeromonadaceae</taxon>
        <taxon>Oceanimonas</taxon>
    </lineage>
</organism>
<name>A0ABY2F3D1_9GAMM</name>
<dbReference type="InterPro" id="IPR021372">
    <property type="entry name" value="DUF2989"/>
</dbReference>
<protein>
    <recommendedName>
        <fullName evidence="3">DUF2989 domain-containing protein</fullName>
    </recommendedName>
</protein>
<evidence type="ECO:0000313" key="1">
    <source>
        <dbReference type="EMBL" id="TDW62354.1"/>
    </source>
</evidence>
<dbReference type="Proteomes" id="UP000295058">
    <property type="component" value="Unassembled WGS sequence"/>
</dbReference>